<dbReference type="GO" id="GO:0000160">
    <property type="term" value="P:phosphorelay signal transduction system"/>
    <property type="evidence" value="ECO:0007669"/>
    <property type="project" value="InterPro"/>
</dbReference>
<dbReference type="InterPro" id="IPR001789">
    <property type="entry name" value="Sig_transdc_resp-reg_receiver"/>
</dbReference>
<dbReference type="InterPro" id="IPR051685">
    <property type="entry name" value="Ycf3/AcsC/BcsC/TPR_MFPF"/>
</dbReference>
<dbReference type="InterPro" id="IPR011006">
    <property type="entry name" value="CheY-like_superfamily"/>
</dbReference>
<keyword evidence="2" id="KW-0802">TPR repeat</keyword>
<dbReference type="Pfam" id="PF00072">
    <property type="entry name" value="Response_reg"/>
    <property type="match status" value="1"/>
</dbReference>
<proteinExistence type="predicted"/>
<keyword evidence="1" id="KW-0677">Repeat</keyword>
<dbReference type="InterPro" id="IPR019734">
    <property type="entry name" value="TPR_rpt"/>
</dbReference>
<sequence length="483" mass="54101">MRSIVVDDMGPMRKTVSLTLRDIGLTNIDEAKNGQDAFDAIVDSLGVTKKPIELAIVDWNMDPVTGLDLLKMIRRDKRTQKIIFIMITAEQLQDNVVSAVQSGVDDYIIKPFTPSIVKEKFIDITKRKLAEIMKEVNSALNEEAPLLDNEKALILSGAQISEYQGRIMRLMSISHWTALVPMELGRFFLKAKDYAEAENWLRKVIKRDFGATDGHELLSTVLYRQGKTEEAVKELEIASATRPGSGELKHNLGEMSLNSGDYIKAANLFIESIKLFEDKISKKINGDENADQRNFVFLEPLLFSAHYNLIVVYKKSGNDDEAQTVLKRIQWMEPKDANGWLALGKAFLDKSDGSKAKFPFNKACEMANGDVDIYKEICSALYSHGMFDDAVYFLEKAGRANPSDIFAFNLKGIIHRKQNETDGALREYEIAVKIDPGSAAIQFNMGMAHFKSGNVEEGKKHFAKARQIDPGLGEAGLYLEKLS</sequence>
<evidence type="ECO:0000256" key="2">
    <source>
        <dbReference type="ARBA" id="ARBA00022803"/>
    </source>
</evidence>
<dbReference type="InterPro" id="IPR011990">
    <property type="entry name" value="TPR-like_helical_dom_sf"/>
</dbReference>
<dbReference type="Pfam" id="PF13181">
    <property type="entry name" value="TPR_8"/>
    <property type="match status" value="1"/>
</dbReference>
<evidence type="ECO:0000313" key="4">
    <source>
        <dbReference type="EMBL" id="VAX14856.1"/>
    </source>
</evidence>
<protein>
    <recommendedName>
        <fullName evidence="3">Response regulatory domain-containing protein</fullName>
    </recommendedName>
</protein>
<reference evidence="4" key="1">
    <citation type="submission" date="2018-06" db="EMBL/GenBank/DDBJ databases">
        <authorList>
            <person name="Zhirakovskaya E."/>
        </authorList>
    </citation>
    <scope>NUCLEOTIDE SEQUENCE</scope>
</reference>
<dbReference type="SMART" id="SM00028">
    <property type="entry name" value="TPR"/>
    <property type="match status" value="8"/>
</dbReference>
<dbReference type="EMBL" id="UOGA01000021">
    <property type="protein sequence ID" value="VAX14856.1"/>
    <property type="molecule type" value="Genomic_DNA"/>
</dbReference>
<evidence type="ECO:0000259" key="3">
    <source>
        <dbReference type="PROSITE" id="PS50110"/>
    </source>
</evidence>
<dbReference type="PROSITE" id="PS50110">
    <property type="entry name" value="RESPONSE_REGULATORY"/>
    <property type="match status" value="1"/>
</dbReference>
<evidence type="ECO:0000256" key="1">
    <source>
        <dbReference type="ARBA" id="ARBA00022737"/>
    </source>
</evidence>
<dbReference type="PANTHER" id="PTHR44943">
    <property type="entry name" value="CELLULOSE SYNTHASE OPERON PROTEIN C"/>
    <property type="match status" value="1"/>
</dbReference>
<dbReference type="Gene3D" id="1.25.40.10">
    <property type="entry name" value="Tetratricopeptide repeat domain"/>
    <property type="match status" value="1"/>
</dbReference>
<feature type="domain" description="Response regulatory" evidence="3">
    <location>
        <begin position="2"/>
        <end position="125"/>
    </location>
</feature>
<dbReference type="SUPFAM" id="SSF48452">
    <property type="entry name" value="TPR-like"/>
    <property type="match status" value="2"/>
</dbReference>
<dbReference type="PROSITE" id="PS50005">
    <property type="entry name" value="TPR"/>
    <property type="match status" value="2"/>
</dbReference>
<dbReference type="Pfam" id="PF13414">
    <property type="entry name" value="TPR_11"/>
    <property type="match status" value="1"/>
</dbReference>
<organism evidence="4">
    <name type="scientific">hydrothermal vent metagenome</name>
    <dbReference type="NCBI Taxonomy" id="652676"/>
    <lineage>
        <taxon>unclassified sequences</taxon>
        <taxon>metagenomes</taxon>
        <taxon>ecological metagenomes</taxon>
    </lineage>
</organism>
<dbReference type="Gene3D" id="3.40.50.2300">
    <property type="match status" value="1"/>
</dbReference>
<dbReference type="PANTHER" id="PTHR44943:SF8">
    <property type="entry name" value="TPR REPEAT-CONTAINING PROTEIN MJ0263"/>
    <property type="match status" value="1"/>
</dbReference>
<gene>
    <name evidence="4" type="ORF">MNBD_NITROSPINAE04-1921</name>
</gene>
<dbReference type="SMART" id="SM00448">
    <property type="entry name" value="REC"/>
    <property type="match status" value="1"/>
</dbReference>
<dbReference type="AlphaFoldDB" id="A0A3B1B990"/>
<name>A0A3B1B990_9ZZZZ</name>
<accession>A0A3B1B990</accession>
<dbReference type="SUPFAM" id="SSF52172">
    <property type="entry name" value="CheY-like"/>
    <property type="match status" value="1"/>
</dbReference>